<dbReference type="Proteomes" id="UP001221302">
    <property type="component" value="Unassembled WGS sequence"/>
</dbReference>
<keyword evidence="3" id="KW-1185">Reference proteome</keyword>
<dbReference type="Gene3D" id="2.60.120.10">
    <property type="entry name" value="Jelly Rolls"/>
    <property type="match status" value="1"/>
</dbReference>
<dbReference type="PANTHER" id="PTHR11635">
    <property type="entry name" value="CAMP-DEPENDENT PROTEIN KINASE REGULATORY CHAIN"/>
    <property type="match status" value="1"/>
</dbReference>
<dbReference type="EMBL" id="JARGDL010000001">
    <property type="protein sequence ID" value="MDF1610533.1"/>
    <property type="molecule type" value="Genomic_DNA"/>
</dbReference>
<dbReference type="RefSeq" id="WP_321534299.1">
    <property type="nucleotide sequence ID" value="NZ_JARGDL010000001.1"/>
</dbReference>
<dbReference type="Pfam" id="PF00027">
    <property type="entry name" value="cNMP_binding"/>
    <property type="match status" value="1"/>
</dbReference>
<proteinExistence type="predicted"/>
<dbReference type="InterPro" id="IPR050503">
    <property type="entry name" value="cAMP-dep_PK_reg_su-like"/>
</dbReference>
<dbReference type="PROSITE" id="PS50042">
    <property type="entry name" value="CNMP_BINDING_3"/>
    <property type="match status" value="1"/>
</dbReference>
<dbReference type="SUPFAM" id="SSF51206">
    <property type="entry name" value="cAMP-binding domain-like"/>
    <property type="match status" value="1"/>
</dbReference>
<evidence type="ECO:0000259" key="1">
    <source>
        <dbReference type="PROSITE" id="PS50042"/>
    </source>
</evidence>
<evidence type="ECO:0000313" key="2">
    <source>
        <dbReference type="EMBL" id="MDF1610533.1"/>
    </source>
</evidence>
<dbReference type="AlphaFoldDB" id="A0AAE3TCV0"/>
<dbReference type="PROSITE" id="PS00889">
    <property type="entry name" value="CNMP_BINDING_2"/>
    <property type="match status" value="1"/>
</dbReference>
<dbReference type="CDD" id="cd00038">
    <property type="entry name" value="CAP_ED"/>
    <property type="match status" value="1"/>
</dbReference>
<organism evidence="2 3">
    <name type="scientific">Stygiobacter electus</name>
    <dbReference type="NCBI Taxonomy" id="3032292"/>
    <lineage>
        <taxon>Bacteria</taxon>
        <taxon>Pseudomonadati</taxon>
        <taxon>Ignavibacteriota</taxon>
        <taxon>Ignavibacteria</taxon>
        <taxon>Ignavibacteriales</taxon>
        <taxon>Melioribacteraceae</taxon>
        <taxon>Stygiobacter</taxon>
    </lineage>
</organism>
<dbReference type="PRINTS" id="PR00103">
    <property type="entry name" value="CAMPKINASE"/>
</dbReference>
<dbReference type="InterPro" id="IPR000595">
    <property type="entry name" value="cNMP-bd_dom"/>
</dbReference>
<dbReference type="GO" id="GO:0005829">
    <property type="term" value="C:cytosol"/>
    <property type="evidence" value="ECO:0007669"/>
    <property type="project" value="TreeGrafter"/>
</dbReference>
<dbReference type="InterPro" id="IPR014710">
    <property type="entry name" value="RmlC-like_jellyroll"/>
</dbReference>
<comment type="caution">
    <text evidence="2">The sequence shown here is derived from an EMBL/GenBank/DDBJ whole genome shotgun (WGS) entry which is preliminary data.</text>
</comment>
<gene>
    <name evidence="2" type="ORF">P0M35_00065</name>
</gene>
<feature type="domain" description="Cyclic nucleotide-binding" evidence="1">
    <location>
        <begin position="5"/>
        <end position="77"/>
    </location>
</feature>
<accession>A0AAE3TCV0</accession>
<name>A0AAE3TCV0_9BACT</name>
<protein>
    <submittedName>
        <fullName evidence="2">Cyclic nucleotide-binding domain-containing protein</fullName>
    </submittedName>
</protein>
<dbReference type="GO" id="GO:0005952">
    <property type="term" value="C:cAMP-dependent protein kinase complex"/>
    <property type="evidence" value="ECO:0007669"/>
    <property type="project" value="InterPro"/>
</dbReference>
<evidence type="ECO:0000313" key="3">
    <source>
        <dbReference type="Proteomes" id="UP001221302"/>
    </source>
</evidence>
<dbReference type="InterPro" id="IPR018488">
    <property type="entry name" value="cNMP-bd_CS"/>
</dbReference>
<reference evidence="2" key="1">
    <citation type="submission" date="2023-03" db="EMBL/GenBank/DDBJ databases">
        <title>Stygiobacter electus gen. nov., sp. nov., facultatively anaerobic thermotolerant bacterium of the class Ignavibacteria from a well of Yessentuki mineral water deposit.</title>
        <authorList>
            <person name="Podosokorskaya O.A."/>
            <person name="Elcheninov A.G."/>
            <person name="Petrova N.F."/>
            <person name="Zavarzina D.G."/>
            <person name="Kublanov I.V."/>
            <person name="Merkel A.Y."/>
        </authorList>
    </citation>
    <scope>NUCLEOTIDE SEQUENCE</scope>
    <source>
        <strain evidence="2">09-Me</strain>
    </source>
</reference>
<dbReference type="InterPro" id="IPR018490">
    <property type="entry name" value="cNMP-bd_dom_sf"/>
</dbReference>
<sequence length="109" mass="11969">MSSIRNFKSGEVIAAEGDKSKCFYVLVNGKVGIFKNNKKITEFSKSGEIVGEMSLILGKPRTAEIRALSDSSLLQISGELDDIIKMYPDISKKLIKTLAERLAKTTEGK</sequence>
<dbReference type="PANTHER" id="PTHR11635:SF152">
    <property type="entry name" value="CAMP-DEPENDENT PROTEIN KINASE TYPE I REGULATORY SUBUNIT-RELATED"/>
    <property type="match status" value="1"/>
</dbReference>